<evidence type="ECO:0000313" key="6">
    <source>
        <dbReference type="EMBL" id="VAW06576.1"/>
    </source>
</evidence>
<dbReference type="Gene3D" id="3.40.50.1820">
    <property type="entry name" value="alpha/beta hydrolase"/>
    <property type="match status" value="1"/>
</dbReference>
<gene>
    <name evidence="6" type="ORF">MNBD_ALPHA01-715</name>
</gene>
<keyword evidence="4" id="KW-0274">FAD</keyword>
<dbReference type="EMBL" id="UOEJ01000245">
    <property type="protein sequence ID" value="VAW06576.1"/>
    <property type="molecule type" value="Genomic_DNA"/>
</dbReference>
<name>A0A3B0THP8_9ZZZZ</name>
<reference evidence="6" key="1">
    <citation type="submission" date="2018-06" db="EMBL/GenBank/DDBJ databases">
        <authorList>
            <person name="Zhirakovskaya E."/>
        </authorList>
    </citation>
    <scope>NUCLEOTIDE SEQUENCE</scope>
</reference>
<dbReference type="AlphaFoldDB" id="A0A3B0THP8"/>
<dbReference type="Gene3D" id="3.30.43.10">
    <property type="entry name" value="Uridine Diphospho-n-acetylenolpyruvylglucosamine Reductase, domain 2"/>
    <property type="match status" value="1"/>
</dbReference>
<accession>A0A3B0THP8</accession>
<dbReference type="GO" id="GO:0071949">
    <property type="term" value="F:FAD binding"/>
    <property type="evidence" value="ECO:0007669"/>
    <property type="project" value="InterPro"/>
</dbReference>
<dbReference type="Pfam" id="PF02913">
    <property type="entry name" value="FAD-oxidase_C"/>
    <property type="match status" value="1"/>
</dbReference>
<dbReference type="SUPFAM" id="SSF56176">
    <property type="entry name" value="FAD-binding/transporter-associated domain-like"/>
    <property type="match status" value="1"/>
</dbReference>
<dbReference type="PANTHER" id="PTHR43716:SF2">
    <property type="entry name" value="BLL6224 PROTEIN"/>
    <property type="match status" value="1"/>
</dbReference>
<dbReference type="SUPFAM" id="SSF53474">
    <property type="entry name" value="alpha/beta-Hydrolases"/>
    <property type="match status" value="1"/>
</dbReference>
<dbReference type="SUPFAM" id="SSF55103">
    <property type="entry name" value="FAD-linked oxidases, C-terminal domain"/>
    <property type="match status" value="1"/>
</dbReference>
<dbReference type="InterPro" id="IPR016166">
    <property type="entry name" value="FAD-bd_PCMH"/>
</dbReference>
<dbReference type="Gene3D" id="1.10.45.10">
    <property type="entry name" value="Vanillyl-alcohol Oxidase, Chain A, domain 4"/>
    <property type="match status" value="1"/>
</dbReference>
<evidence type="ECO:0000256" key="1">
    <source>
        <dbReference type="ARBA" id="ARBA00001974"/>
    </source>
</evidence>
<dbReference type="InterPro" id="IPR016171">
    <property type="entry name" value="Vanillyl_alc_oxidase_C-sub2"/>
</dbReference>
<dbReference type="InterPro" id="IPR029058">
    <property type="entry name" value="AB_hydrolase_fold"/>
</dbReference>
<comment type="similarity">
    <text evidence="2">Belongs to the FAD-binding oxidoreductase/transferase type 4 family.</text>
</comment>
<dbReference type="InterPro" id="IPR036318">
    <property type="entry name" value="FAD-bd_PCMH-like_sf"/>
</dbReference>
<evidence type="ECO:0000259" key="5">
    <source>
        <dbReference type="PROSITE" id="PS51387"/>
    </source>
</evidence>
<feature type="domain" description="FAD-binding PCMH-type" evidence="5">
    <location>
        <begin position="38"/>
        <end position="219"/>
    </location>
</feature>
<evidence type="ECO:0000256" key="3">
    <source>
        <dbReference type="ARBA" id="ARBA00022630"/>
    </source>
</evidence>
<dbReference type="PANTHER" id="PTHR43716">
    <property type="entry name" value="D-2-HYDROXYGLUTARATE DEHYDROGENASE, MITOCHONDRIAL"/>
    <property type="match status" value="1"/>
</dbReference>
<dbReference type="InterPro" id="IPR016167">
    <property type="entry name" value="FAD-bd_PCMH_sub1"/>
</dbReference>
<dbReference type="Gene3D" id="3.30.70.2740">
    <property type="match status" value="1"/>
</dbReference>
<proteinExistence type="inferred from homology"/>
<dbReference type="Gene3D" id="3.30.70.2190">
    <property type="match status" value="1"/>
</dbReference>
<dbReference type="InterPro" id="IPR016169">
    <property type="entry name" value="FAD-bd_PCMH_sub2"/>
</dbReference>
<dbReference type="EC" id="1.1.99.2" evidence="6"/>
<sequence length="765" mass="85045">MTINANHLEKLKEISGPKGWIDNQDDMPAFLTEPRGKFQGRTPLILLPDRVENIAAIIRYCAGHKIPVVPQGGNSGLVGGSIPDMTGDEILLSLKRLNRIRERDIHNQTITVEAGCILSDIQELANDMDHLFPLSLAAEGSCMIGGNLSTNAGGVNVLHYGPMRSLVLGLEVVLPDGDIWHGLSGLQKDNSGYDLKQLFIGAEGTLGIITAATLKIFPYPHQKQTALVAVPDPEAAIDLLTTARNISGNCITAFEIMPRLGVEIVTRHMPQVRYPMAASYDWYVLLECTSSLNRDLLDLEQVMERILGQAMDDGLILDGVMAKNQAESDNLWHLRENLSEAQKAEGGSIKHDISVPISAIPDFLTEAGRLVEATIPGGRPIPFGHLGDGNLHYNISQPQDMDRQEFLNHWEMLNQRIHDLVREFKGSFSAEHGIGRLKTADMQHYKSRIEMTLMKKIKNTLDPDNIMNPGVIFGDDDAQDPDFQEKYYYSQDGLRLYYRDYNQGNSDKTPLLCLHGLTRNVRDFNKFARHFSAEYRVICLDMRGRGNSEYDPDYMNYQIPTYAQDVLTFLEHEGLEQVIAVGTSMGGLIAMVVGVMRPDVMKAIILNDIGPEIDPKGIERIAGFVGNGASFQGWPEAVAAMKVTNAALFPDYSDEDWEIFTQNSFREQKDGTIIADYDQNIGTAMRENAENAIPVDLWTMFKALTPIPIMTLRGENSDILAPETLAKMAREYAEFTSLTVPNRAHTPDLGEKITLEETANFIKGL</sequence>
<evidence type="ECO:0000256" key="2">
    <source>
        <dbReference type="ARBA" id="ARBA00008000"/>
    </source>
</evidence>
<dbReference type="InterPro" id="IPR016164">
    <property type="entry name" value="FAD-linked_Oxase-like_C"/>
</dbReference>
<dbReference type="InterPro" id="IPR006094">
    <property type="entry name" value="Oxid_FAD_bind_N"/>
</dbReference>
<dbReference type="Gene3D" id="3.30.465.10">
    <property type="match status" value="1"/>
</dbReference>
<dbReference type="InterPro" id="IPR000073">
    <property type="entry name" value="AB_hydrolase_1"/>
</dbReference>
<dbReference type="GO" id="GO:0022904">
    <property type="term" value="P:respiratory electron transport chain"/>
    <property type="evidence" value="ECO:0007669"/>
    <property type="project" value="TreeGrafter"/>
</dbReference>
<dbReference type="Pfam" id="PF01565">
    <property type="entry name" value="FAD_binding_4"/>
    <property type="match status" value="1"/>
</dbReference>
<evidence type="ECO:0000256" key="4">
    <source>
        <dbReference type="ARBA" id="ARBA00022827"/>
    </source>
</evidence>
<protein>
    <submittedName>
        <fullName evidence="6">D-2-hydroxyglutarate dehydrogenase</fullName>
        <ecNumber evidence="6">1.1.99.2</ecNumber>
    </submittedName>
</protein>
<dbReference type="GO" id="GO:0047545">
    <property type="term" value="F:(S)-2-hydroxyglutarate dehydrogenase activity"/>
    <property type="evidence" value="ECO:0007669"/>
    <property type="project" value="UniProtKB-EC"/>
</dbReference>
<dbReference type="Pfam" id="PF00561">
    <property type="entry name" value="Abhydrolase_1"/>
    <property type="match status" value="1"/>
</dbReference>
<dbReference type="InterPro" id="IPR004113">
    <property type="entry name" value="FAD-bd_oxidored_4_C"/>
</dbReference>
<dbReference type="PROSITE" id="PS51387">
    <property type="entry name" value="FAD_PCMH"/>
    <property type="match status" value="1"/>
</dbReference>
<keyword evidence="3" id="KW-0285">Flavoprotein</keyword>
<keyword evidence="6" id="KW-0560">Oxidoreductase</keyword>
<dbReference type="InterPro" id="IPR051264">
    <property type="entry name" value="FAD-oxidored/transferase_4"/>
</dbReference>
<dbReference type="FunFam" id="1.10.45.10:FF:000001">
    <property type="entry name" value="D-lactate dehydrogenase mitochondrial"/>
    <property type="match status" value="1"/>
</dbReference>
<comment type="cofactor">
    <cofactor evidence="1">
        <name>FAD</name>
        <dbReference type="ChEBI" id="CHEBI:57692"/>
    </cofactor>
</comment>
<organism evidence="6">
    <name type="scientific">hydrothermal vent metagenome</name>
    <dbReference type="NCBI Taxonomy" id="652676"/>
    <lineage>
        <taxon>unclassified sequences</taxon>
        <taxon>metagenomes</taxon>
        <taxon>ecological metagenomes</taxon>
    </lineage>
</organism>